<dbReference type="PANTHER" id="PTHR43713:SF3">
    <property type="entry name" value="GLUTAMATE-1-SEMIALDEHYDE 2,1-AMINOMUTASE 1, CHLOROPLASTIC-RELATED"/>
    <property type="match status" value="1"/>
</dbReference>
<evidence type="ECO:0000256" key="7">
    <source>
        <dbReference type="ARBA" id="ARBA00023235"/>
    </source>
</evidence>
<evidence type="ECO:0000256" key="4">
    <source>
        <dbReference type="ARBA" id="ARBA00008981"/>
    </source>
</evidence>
<dbReference type="GO" id="GO:0006779">
    <property type="term" value="P:porphyrin-containing compound biosynthetic process"/>
    <property type="evidence" value="ECO:0007669"/>
    <property type="project" value="UniProtKB-KW"/>
</dbReference>
<comment type="caution">
    <text evidence="10">The sequence shown here is derived from an EMBL/GenBank/DDBJ whole genome shotgun (WGS) entry which is preliminary data.</text>
</comment>
<organism evidence="10 11">
    <name type="scientific">Candidatus Nitrosocosmicus arcticus</name>
    <dbReference type="NCBI Taxonomy" id="2035267"/>
    <lineage>
        <taxon>Archaea</taxon>
        <taxon>Nitrososphaerota</taxon>
        <taxon>Nitrososphaeria</taxon>
        <taxon>Nitrososphaerales</taxon>
        <taxon>Nitrososphaeraceae</taxon>
        <taxon>Candidatus Nitrosocosmicus</taxon>
    </lineage>
</organism>
<comment type="catalytic activity">
    <reaction evidence="1">
        <text>(S)-4-amino-5-oxopentanoate = 5-aminolevulinate</text>
        <dbReference type="Rhea" id="RHEA:14265"/>
        <dbReference type="ChEBI" id="CHEBI:57501"/>
        <dbReference type="ChEBI" id="CHEBI:356416"/>
        <dbReference type="EC" id="5.4.3.8"/>
    </reaction>
</comment>
<comment type="cofactor">
    <cofactor evidence="2">
        <name>pyridoxal 5'-phosphate</name>
        <dbReference type="ChEBI" id="CHEBI:597326"/>
    </cofactor>
</comment>
<dbReference type="PROSITE" id="PS00600">
    <property type="entry name" value="AA_TRANSFER_CLASS_3"/>
    <property type="match status" value="1"/>
</dbReference>
<comment type="pathway">
    <text evidence="3">Porphyrin-containing compound metabolism; protoporphyrin-IX biosynthesis; 5-aminolevulinate from L-glutamyl-tRNA(Glu): step 2/2.</text>
</comment>
<evidence type="ECO:0000256" key="3">
    <source>
        <dbReference type="ARBA" id="ARBA00004819"/>
    </source>
</evidence>
<dbReference type="InterPro" id="IPR015421">
    <property type="entry name" value="PyrdxlP-dep_Trfase_major"/>
</dbReference>
<name>A0A557SU39_9ARCH</name>
<evidence type="ECO:0000256" key="2">
    <source>
        <dbReference type="ARBA" id="ARBA00001933"/>
    </source>
</evidence>
<dbReference type="OrthoDB" id="6524at2157"/>
<dbReference type="EMBL" id="VOAH01000009">
    <property type="protein sequence ID" value="TVP40124.1"/>
    <property type="molecule type" value="Genomic_DNA"/>
</dbReference>
<keyword evidence="6 9" id="KW-0663">Pyridoxal phosphate</keyword>
<keyword evidence="7 10" id="KW-0413">Isomerase</keyword>
<evidence type="ECO:0000313" key="10">
    <source>
        <dbReference type="EMBL" id="TVP40124.1"/>
    </source>
</evidence>
<dbReference type="NCBIfam" id="NF000818">
    <property type="entry name" value="PRK00062.1"/>
    <property type="match status" value="1"/>
</dbReference>
<dbReference type="GO" id="GO:0008483">
    <property type="term" value="F:transaminase activity"/>
    <property type="evidence" value="ECO:0007669"/>
    <property type="project" value="InterPro"/>
</dbReference>
<comment type="similarity">
    <text evidence="4">Belongs to the class-III pyridoxal-phosphate-dependent aminotransferase family. HemL subfamily.</text>
</comment>
<evidence type="ECO:0000256" key="9">
    <source>
        <dbReference type="RuleBase" id="RU003560"/>
    </source>
</evidence>
<reference evidence="10 11" key="1">
    <citation type="journal article" date="2019" name="Front. Microbiol.">
        <title>Ammonia Oxidation by the Arctic Terrestrial Thaumarchaeote Candidatus Nitrosocosmicus arcticus Is Stimulated by Increasing Temperatures.</title>
        <authorList>
            <person name="Alves R.J.E."/>
            <person name="Kerou M."/>
            <person name="Zappe A."/>
            <person name="Bittner R."/>
            <person name="Abby S.S."/>
            <person name="Schmidt H.A."/>
            <person name="Pfeifer K."/>
            <person name="Schleper C."/>
        </authorList>
    </citation>
    <scope>NUCLEOTIDE SEQUENCE [LARGE SCALE GENOMIC DNA]</scope>
    <source>
        <strain evidence="10 11">Kfb</strain>
    </source>
</reference>
<dbReference type="AlphaFoldDB" id="A0A557SU39"/>
<evidence type="ECO:0000256" key="5">
    <source>
        <dbReference type="ARBA" id="ARBA00012143"/>
    </source>
</evidence>
<dbReference type="EC" id="5.4.3.8" evidence="5"/>
<proteinExistence type="inferred from homology"/>
<dbReference type="GO" id="GO:0030170">
    <property type="term" value="F:pyridoxal phosphate binding"/>
    <property type="evidence" value="ECO:0007669"/>
    <property type="project" value="InterPro"/>
</dbReference>
<protein>
    <recommendedName>
        <fullName evidence="5">glutamate-1-semialdehyde 2,1-aminomutase</fullName>
        <ecNumber evidence="5">5.4.3.8</ecNumber>
    </recommendedName>
</protein>
<dbReference type="InterPro" id="IPR005814">
    <property type="entry name" value="Aminotrans_3"/>
</dbReference>
<dbReference type="CDD" id="cd00610">
    <property type="entry name" value="OAT_like"/>
    <property type="match status" value="1"/>
</dbReference>
<keyword evidence="11" id="KW-1185">Reference proteome</keyword>
<dbReference type="InterPro" id="IPR015422">
    <property type="entry name" value="PyrdxlP-dep_Trfase_small"/>
</dbReference>
<accession>A0A557SU39</accession>
<dbReference type="InterPro" id="IPR049704">
    <property type="entry name" value="Aminotrans_3_PPA_site"/>
</dbReference>
<dbReference type="Pfam" id="PF00202">
    <property type="entry name" value="Aminotran_3"/>
    <property type="match status" value="1"/>
</dbReference>
<dbReference type="Proteomes" id="UP000315289">
    <property type="component" value="Unassembled WGS sequence"/>
</dbReference>
<dbReference type="Gene3D" id="3.40.640.10">
    <property type="entry name" value="Type I PLP-dependent aspartate aminotransferase-like (Major domain)"/>
    <property type="match status" value="1"/>
</dbReference>
<evidence type="ECO:0000256" key="1">
    <source>
        <dbReference type="ARBA" id="ARBA00001579"/>
    </source>
</evidence>
<dbReference type="Gene3D" id="3.90.1150.10">
    <property type="entry name" value="Aspartate Aminotransferase, domain 1"/>
    <property type="match status" value="1"/>
</dbReference>
<sequence length="432" mass="47782">MTDITFDKSRILFEKASKMIPGGVNSPVRYFQPHPFFVESANGSRLFTNDGDVLIDYCLGYGSVFLGHGNQQIGSEIKSQIDKGNLFCAPTEKETQLAEICSKIIPCAEMVRIMNTGAEATMHSIRLARAFTRKTKIIKLEGGYHGAFDYVLNKAGSGAADQEYSDGILTESASKTITVPYNDIESLQSVIDNEQNHNDIACIIVEPVMANTGLILPEKDYLNSIRNLTKQNNIVLIFDEVVTGFRLALGGASEFFGIKPDIATFAKTLGNGYPISLIAGRREILLGLAPSGSVYQASTFAGNPISVTAALKTLEILIDEKNTIYPKVARTCDKLVEAVRNMVQDKKIDVIINSIGSMFQLFFSDKIIRNYYSVKSSNTKLFMNMFRILLTKGVFIPPSPFETCFISTQHNEEDLEKTLDAYETALSRVKNY</sequence>
<dbReference type="GO" id="GO:0042286">
    <property type="term" value="F:glutamate-1-semialdehyde 2,1-aminomutase activity"/>
    <property type="evidence" value="ECO:0007669"/>
    <property type="project" value="UniProtKB-EC"/>
</dbReference>
<dbReference type="InterPro" id="IPR015424">
    <property type="entry name" value="PyrdxlP-dep_Trfase"/>
</dbReference>
<evidence type="ECO:0000256" key="6">
    <source>
        <dbReference type="ARBA" id="ARBA00022898"/>
    </source>
</evidence>
<dbReference type="SUPFAM" id="SSF53383">
    <property type="entry name" value="PLP-dependent transferases"/>
    <property type="match status" value="1"/>
</dbReference>
<dbReference type="RefSeq" id="WP_144731789.1">
    <property type="nucleotide sequence ID" value="NZ_ML675585.1"/>
</dbReference>
<dbReference type="FunFam" id="3.40.640.10:FF:000021">
    <property type="entry name" value="Glutamate-1-semialdehyde 2,1-aminomutase"/>
    <property type="match status" value="1"/>
</dbReference>
<evidence type="ECO:0000256" key="8">
    <source>
        <dbReference type="ARBA" id="ARBA00023244"/>
    </source>
</evidence>
<keyword evidence="8" id="KW-0627">Porphyrin biosynthesis</keyword>
<dbReference type="PANTHER" id="PTHR43713">
    <property type="entry name" value="GLUTAMATE-1-SEMIALDEHYDE 2,1-AMINOMUTASE"/>
    <property type="match status" value="1"/>
</dbReference>
<gene>
    <name evidence="10" type="primary">hemL1</name>
    <name evidence="10" type="ORF">NARC_90029</name>
</gene>
<evidence type="ECO:0000313" key="11">
    <source>
        <dbReference type="Proteomes" id="UP000315289"/>
    </source>
</evidence>